<protein>
    <submittedName>
        <fullName evidence="3">Polyketide cyclase/dehydrase/lipid transport protein</fullName>
    </submittedName>
</protein>
<dbReference type="SUPFAM" id="SSF109854">
    <property type="entry name" value="DinB/YfiT-like putative metalloenzymes"/>
    <property type="match status" value="1"/>
</dbReference>
<dbReference type="InterPro" id="IPR019587">
    <property type="entry name" value="Polyketide_cyclase/dehydratase"/>
</dbReference>
<dbReference type="InterPro" id="IPR023393">
    <property type="entry name" value="START-like_dom_sf"/>
</dbReference>
<dbReference type="Pfam" id="PF10604">
    <property type="entry name" value="Polyketide_cyc2"/>
    <property type="match status" value="1"/>
</dbReference>
<organism evidence="3 4">
    <name type="scientific">Sphingobacterium allocomposti</name>
    <dbReference type="NCBI Taxonomy" id="415956"/>
    <lineage>
        <taxon>Bacteria</taxon>
        <taxon>Pseudomonadati</taxon>
        <taxon>Bacteroidota</taxon>
        <taxon>Sphingobacteriia</taxon>
        <taxon>Sphingobacteriales</taxon>
        <taxon>Sphingobacteriaceae</taxon>
        <taxon>Sphingobacterium</taxon>
    </lineage>
</organism>
<dbReference type="RefSeq" id="WP_170249938.1">
    <property type="nucleotide sequence ID" value="NZ_VNHX01000003.1"/>
</dbReference>
<evidence type="ECO:0000313" key="3">
    <source>
        <dbReference type="EMBL" id="TYP97097.1"/>
    </source>
</evidence>
<comment type="caution">
    <text evidence="3">The sequence shown here is derived from an EMBL/GenBank/DDBJ whole genome shotgun (WGS) entry which is preliminary data.</text>
</comment>
<keyword evidence="4" id="KW-1185">Reference proteome</keyword>
<dbReference type="InterPro" id="IPR034660">
    <property type="entry name" value="DinB/YfiT-like"/>
</dbReference>
<accession>A0A5S5DME7</accession>
<sequence length="362" mass="40887">MKTLKRVLAVIGIIIAILLIVALIVKKEYAVEKEIVIDAPRQEVFNYVKYLKNQENYSKWANTDPNMKKTYRGTDGTVGFVSAWESKNKEVGVGEQEITKITEGERIDFELRFFEPFEATEPAYMITETSGDNQTKVKWGFSGRMNYPMNIMLLFMDMEKMIGDDLENGLTKLKSILESGPAAADGSVAFLERYFNSTADELRQAVAGLSEAQLAFKPAADKWSVAQCLEHIITSEQMLFEMGRKEMEKPAQPNRRSEIKTTDAQLVQMITDRTEKHQAPKELQPAGKYTDAQQALADFNNGRKPILSYLKDADADDMRNHISEYPTGKSDGYQNFLFVAAHTARHIGQIKEITADPAFPKN</sequence>
<keyword evidence="1" id="KW-0812">Transmembrane</keyword>
<proteinExistence type="predicted"/>
<dbReference type="CDD" id="cd07818">
    <property type="entry name" value="SRPBCC_1"/>
    <property type="match status" value="1"/>
</dbReference>
<name>A0A5S5DME7_9SPHI</name>
<dbReference type="Gene3D" id="1.20.120.450">
    <property type="entry name" value="dinb family like domain"/>
    <property type="match status" value="1"/>
</dbReference>
<dbReference type="InterPro" id="IPR024775">
    <property type="entry name" value="DinB-like"/>
</dbReference>
<dbReference type="Gene3D" id="3.30.530.20">
    <property type="match status" value="1"/>
</dbReference>
<dbReference type="SUPFAM" id="SSF55961">
    <property type="entry name" value="Bet v1-like"/>
    <property type="match status" value="1"/>
</dbReference>
<gene>
    <name evidence="3" type="ORF">BC792_10323</name>
</gene>
<keyword evidence="1" id="KW-1133">Transmembrane helix</keyword>
<reference evidence="3 4" key="1">
    <citation type="submission" date="2019-07" db="EMBL/GenBank/DDBJ databases">
        <title>Genomic Encyclopedia of Archaeal and Bacterial Type Strains, Phase II (KMG-II): from individual species to whole genera.</title>
        <authorList>
            <person name="Goeker M."/>
        </authorList>
    </citation>
    <scope>NUCLEOTIDE SEQUENCE [LARGE SCALE GENOMIC DNA]</scope>
    <source>
        <strain evidence="3 4">DSM 18850</strain>
    </source>
</reference>
<evidence type="ECO:0000259" key="2">
    <source>
        <dbReference type="Pfam" id="PF12867"/>
    </source>
</evidence>
<feature type="domain" description="DinB-like" evidence="2">
    <location>
        <begin position="196"/>
        <end position="350"/>
    </location>
</feature>
<evidence type="ECO:0000313" key="4">
    <source>
        <dbReference type="Proteomes" id="UP000325105"/>
    </source>
</evidence>
<evidence type="ECO:0000256" key="1">
    <source>
        <dbReference type="SAM" id="Phobius"/>
    </source>
</evidence>
<dbReference type="EMBL" id="VNHX01000003">
    <property type="protein sequence ID" value="TYP97097.1"/>
    <property type="molecule type" value="Genomic_DNA"/>
</dbReference>
<feature type="transmembrane region" description="Helical" evidence="1">
    <location>
        <begin position="7"/>
        <end position="25"/>
    </location>
</feature>
<dbReference type="AlphaFoldDB" id="A0A5S5DME7"/>
<keyword evidence="1" id="KW-0472">Membrane</keyword>
<dbReference type="Proteomes" id="UP000325105">
    <property type="component" value="Unassembled WGS sequence"/>
</dbReference>
<dbReference type="Pfam" id="PF12867">
    <property type="entry name" value="DinB_2"/>
    <property type="match status" value="1"/>
</dbReference>